<keyword evidence="1" id="KW-0472">Membrane</keyword>
<gene>
    <name evidence="2" type="ORF">MiSe_68370</name>
</gene>
<organism evidence="2 3">
    <name type="scientific">Microseira wollei NIES-4236</name>
    <dbReference type="NCBI Taxonomy" id="2530354"/>
    <lineage>
        <taxon>Bacteria</taxon>
        <taxon>Bacillati</taxon>
        <taxon>Cyanobacteriota</taxon>
        <taxon>Cyanophyceae</taxon>
        <taxon>Oscillatoriophycideae</taxon>
        <taxon>Aerosakkonematales</taxon>
        <taxon>Aerosakkonemataceae</taxon>
        <taxon>Microseira</taxon>
    </lineage>
</organism>
<dbReference type="EMBL" id="BLAY01000145">
    <property type="protein sequence ID" value="GET42023.1"/>
    <property type="molecule type" value="Genomic_DNA"/>
</dbReference>
<name>A0AAV3XHE2_9CYAN</name>
<reference evidence="2" key="1">
    <citation type="submission" date="2019-10" db="EMBL/GenBank/DDBJ databases">
        <title>Draft genome sequece of Microseira wollei NIES-4236.</title>
        <authorList>
            <person name="Yamaguchi H."/>
            <person name="Suzuki S."/>
            <person name="Kawachi M."/>
        </authorList>
    </citation>
    <scope>NUCLEOTIDE SEQUENCE</scope>
    <source>
        <strain evidence="2">NIES-4236</strain>
    </source>
</reference>
<protein>
    <submittedName>
        <fullName evidence="2">Uncharacterized protein</fullName>
    </submittedName>
</protein>
<dbReference type="Proteomes" id="UP001050975">
    <property type="component" value="Unassembled WGS sequence"/>
</dbReference>
<keyword evidence="1" id="KW-1133">Transmembrane helix</keyword>
<evidence type="ECO:0000256" key="1">
    <source>
        <dbReference type="SAM" id="Phobius"/>
    </source>
</evidence>
<keyword evidence="3" id="KW-1185">Reference proteome</keyword>
<evidence type="ECO:0000313" key="2">
    <source>
        <dbReference type="EMBL" id="GET42023.1"/>
    </source>
</evidence>
<dbReference type="AlphaFoldDB" id="A0AAV3XHE2"/>
<proteinExistence type="predicted"/>
<feature type="transmembrane region" description="Helical" evidence="1">
    <location>
        <begin position="52"/>
        <end position="70"/>
    </location>
</feature>
<accession>A0AAV3XHE2</accession>
<sequence>MTMNLIKYTLLIQEPEVQVLILQALILTLQSDNIQQKYKFVIKAAYIDIKGIILVLSGVPLPFVILWMVLQGTNLIMEDRLVESGGKKCDRTRQNPNDNPDD</sequence>
<evidence type="ECO:0000313" key="3">
    <source>
        <dbReference type="Proteomes" id="UP001050975"/>
    </source>
</evidence>
<comment type="caution">
    <text evidence="2">The sequence shown here is derived from an EMBL/GenBank/DDBJ whole genome shotgun (WGS) entry which is preliminary data.</text>
</comment>
<keyword evidence="1" id="KW-0812">Transmembrane</keyword>